<feature type="compositionally biased region" description="Basic and acidic residues" evidence="8">
    <location>
        <begin position="578"/>
        <end position="587"/>
    </location>
</feature>
<feature type="region of interest" description="Disordered" evidence="8">
    <location>
        <begin position="699"/>
        <end position="753"/>
    </location>
</feature>
<evidence type="ECO:0000256" key="5">
    <source>
        <dbReference type="ARBA" id="ARBA00023163"/>
    </source>
</evidence>
<dbReference type="PaxDb" id="2850-Phatr47264"/>
<dbReference type="AlphaFoldDB" id="B7G3S6"/>
<dbReference type="InterPro" id="IPR032198">
    <property type="entry name" value="E2F_CC-MB"/>
</dbReference>
<sequence length="753" mass="82078">MSDQKKSGERGLGADRVEEGYGATTPGSSKPAAQQRGALSQSNSPPQQRSSHPTQHSPQLYSYGQYPHAGQVGGSSQQPHVGSAPAYYHQQSHLAPQRQLPHSMYNPRSSSRQVTPDERQYLYSGYRSPIGSSLQRTLHSPADSNRSPTKRPRQSKATPSTIASSSPGAYSLGSLYRPSPSGSLQSGTPTSLGSARSDSALLALTKKFRHLLRCAPGNRLDLNRAVQEMRVQKRRIYDITNVLEGIGLITKDSKNLVSWNNDPQIGLSRAEEPTPVATDNSLTEVARQGQGSSSAQRIEQLRQESDSLLEEDQKLDRILDFLTEQSRQFSNERSAPDSARPPRHLTYLPQEVDDAEQLMHVRYSDITSLAIYDNDTIIGIKAPIGTNLEVPDPDQGMRPGMRRYQMYLNSTTVPPGQPIGGSGGPINVYLVRPQVLPGGTGGEPQWDEGRETGPSVAGAYVQGTPAPSSSVPGETLTEASRSRRKAPYSAHSEAHSSHSAYMPPYSEADWGPPPHPEYPNSPYYPMSTDDSKKRRIDAVSSDSPIRKKPNPSSKSLTHPPQEADVEGGKSPLSPKPRLTPDRARQGDSNEFLGGQYSIDFSPTPGGVQTTASWALSSPWGRSLSYHHQESSRSGHFGPPTPIASGTPGDRPPTPNSSQQDLYHMPLQSPTLRGFFHSGFLSSPSSNVHLGMSPMPGLIDPGVSNDAHFPLPSFHSENHRAGTISMRERRFPERSDSDPVEPPEVPRRSRRPPR</sequence>
<dbReference type="eggNOG" id="KOG2577">
    <property type="taxonomic scope" value="Eukaryota"/>
</dbReference>
<evidence type="ECO:0000256" key="7">
    <source>
        <dbReference type="RuleBase" id="RU003796"/>
    </source>
</evidence>
<proteinExistence type="inferred from homology"/>
<organism evidence="10 11">
    <name type="scientific">Phaeodactylum tricornutum (strain CCAP 1055/1)</name>
    <dbReference type="NCBI Taxonomy" id="556484"/>
    <lineage>
        <taxon>Eukaryota</taxon>
        <taxon>Sar</taxon>
        <taxon>Stramenopiles</taxon>
        <taxon>Ochrophyta</taxon>
        <taxon>Bacillariophyta</taxon>
        <taxon>Bacillariophyceae</taxon>
        <taxon>Bacillariophycidae</taxon>
        <taxon>Naviculales</taxon>
        <taxon>Phaeodactylaceae</taxon>
        <taxon>Phaeodactylum</taxon>
    </lineage>
</organism>
<dbReference type="Pfam" id="PF16421">
    <property type="entry name" value="E2F_CC-MB"/>
    <property type="match status" value="1"/>
</dbReference>
<feature type="domain" description="E2F/DP family winged-helix DNA-binding" evidence="9">
    <location>
        <begin position="196"/>
        <end position="261"/>
    </location>
</feature>
<evidence type="ECO:0000313" key="11">
    <source>
        <dbReference type="Proteomes" id="UP000000759"/>
    </source>
</evidence>
<dbReference type="PANTHER" id="PTHR12081">
    <property type="entry name" value="TRANSCRIPTION FACTOR E2F"/>
    <property type="match status" value="1"/>
</dbReference>
<dbReference type="GO" id="GO:0046983">
    <property type="term" value="F:protein dimerization activity"/>
    <property type="evidence" value="ECO:0007669"/>
    <property type="project" value="InterPro"/>
</dbReference>
<gene>
    <name evidence="10" type="primary">E2F2</name>
    <name evidence="10" type="ORF">PHATRDRAFT_47264</name>
</gene>
<name>B7G3S6_PHATC</name>
<dbReference type="Pfam" id="PF02319">
    <property type="entry name" value="WHD_E2F_TDP"/>
    <property type="match status" value="1"/>
</dbReference>
<evidence type="ECO:0000313" key="10">
    <source>
        <dbReference type="EMBL" id="EEC46702.1"/>
    </source>
</evidence>
<dbReference type="InParanoid" id="B7G3S6"/>
<dbReference type="InterPro" id="IPR036388">
    <property type="entry name" value="WH-like_DNA-bd_sf"/>
</dbReference>
<feature type="compositionally biased region" description="Polar residues" evidence="8">
    <location>
        <begin position="155"/>
        <end position="168"/>
    </location>
</feature>
<keyword evidence="11" id="KW-1185">Reference proteome</keyword>
<reference evidence="11" key="2">
    <citation type="submission" date="2008-08" db="EMBL/GenBank/DDBJ databases">
        <authorList>
            <consortium name="Diatom Consortium"/>
            <person name="Grigoriev I."/>
            <person name="Grimwood J."/>
            <person name="Kuo A."/>
            <person name="Otillar R.P."/>
            <person name="Salamov A."/>
            <person name="Detter J.C."/>
            <person name="Lindquist E."/>
            <person name="Shapiro H."/>
            <person name="Lucas S."/>
            <person name="Glavina del Rio T."/>
            <person name="Pitluck S."/>
            <person name="Rokhsar D."/>
            <person name="Bowler C."/>
        </authorList>
    </citation>
    <scope>GENOME REANNOTATION</scope>
    <source>
        <strain evidence="11">CCAP 1055/1</strain>
    </source>
</reference>
<feature type="compositionally biased region" description="Basic and acidic residues" evidence="8">
    <location>
        <begin position="715"/>
        <end position="736"/>
    </location>
</feature>
<dbReference type="InterPro" id="IPR036390">
    <property type="entry name" value="WH_DNA-bd_sf"/>
</dbReference>
<dbReference type="OrthoDB" id="48817at2759"/>
<dbReference type="STRING" id="556484.B7G3S6"/>
<dbReference type="Gene3D" id="1.10.10.10">
    <property type="entry name" value="Winged helix-like DNA-binding domain superfamily/Winged helix DNA-binding domain"/>
    <property type="match status" value="1"/>
</dbReference>
<comment type="subcellular location">
    <subcellularLocation>
        <location evidence="1 7">Nucleus</location>
    </subcellularLocation>
</comment>
<dbReference type="GO" id="GO:0000978">
    <property type="term" value="F:RNA polymerase II cis-regulatory region sequence-specific DNA binding"/>
    <property type="evidence" value="ECO:0007669"/>
    <property type="project" value="InterPro"/>
</dbReference>
<dbReference type="GO" id="GO:0090575">
    <property type="term" value="C:RNA polymerase II transcription regulator complex"/>
    <property type="evidence" value="ECO:0007669"/>
    <property type="project" value="TreeGrafter"/>
</dbReference>
<dbReference type="InterPro" id="IPR015633">
    <property type="entry name" value="E2F"/>
</dbReference>
<evidence type="ECO:0000256" key="3">
    <source>
        <dbReference type="ARBA" id="ARBA00023015"/>
    </source>
</evidence>
<keyword evidence="6 7" id="KW-0539">Nucleus</keyword>
<feature type="compositionally biased region" description="Polar residues" evidence="8">
    <location>
        <begin position="130"/>
        <end position="147"/>
    </location>
</feature>
<evidence type="ECO:0000256" key="6">
    <source>
        <dbReference type="ARBA" id="ARBA00023242"/>
    </source>
</evidence>
<keyword evidence="5 7" id="KW-0804">Transcription</keyword>
<dbReference type="Proteomes" id="UP000000759">
    <property type="component" value="Chromosome 13"/>
</dbReference>
<dbReference type="InterPro" id="IPR037241">
    <property type="entry name" value="E2F-DP_heterodim"/>
</dbReference>
<dbReference type="Gene3D" id="6.10.250.540">
    <property type="match status" value="1"/>
</dbReference>
<dbReference type="EMBL" id="CM000615">
    <property type="protein sequence ID" value="EEC46702.1"/>
    <property type="molecule type" value="Genomic_DNA"/>
</dbReference>
<feature type="compositionally biased region" description="Polar residues" evidence="8">
    <location>
        <begin position="606"/>
        <end position="615"/>
    </location>
</feature>
<feature type="region of interest" description="Disordered" evidence="8">
    <location>
        <begin position="435"/>
        <end position="684"/>
    </location>
</feature>
<dbReference type="GeneID" id="7202354"/>
<feature type="compositionally biased region" description="Low complexity" evidence="8">
    <location>
        <begin position="40"/>
        <end position="53"/>
    </location>
</feature>
<dbReference type="FunFam" id="1.10.10.10:FF:000458">
    <property type="entry name" value="E2F-like (Mammalian transcription factor)"/>
    <property type="match status" value="1"/>
</dbReference>
<reference evidence="10 11" key="1">
    <citation type="journal article" date="2008" name="Nature">
        <title>The Phaeodactylum genome reveals the evolutionary history of diatom genomes.</title>
        <authorList>
            <person name="Bowler C."/>
            <person name="Allen A.E."/>
            <person name="Badger J.H."/>
            <person name="Grimwood J."/>
            <person name="Jabbari K."/>
            <person name="Kuo A."/>
            <person name="Maheswari U."/>
            <person name="Martens C."/>
            <person name="Maumus F."/>
            <person name="Otillar R.P."/>
            <person name="Rayko E."/>
            <person name="Salamov A."/>
            <person name="Vandepoele K."/>
            <person name="Beszteri B."/>
            <person name="Gruber A."/>
            <person name="Heijde M."/>
            <person name="Katinka M."/>
            <person name="Mock T."/>
            <person name="Valentin K."/>
            <person name="Verret F."/>
            <person name="Berges J.A."/>
            <person name="Brownlee C."/>
            <person name="Cadoret J.P."/>
            <person name="Chiovitti A."/>
            <person name="Choi C.J."/>
            <person name="Coesel S."/>
            <person name="De Martino A."/>
            <person name="Detter J.C."/>
            <person name="Durkin C."/>
            <person name="Falciatore A."/>
            <person name="Fournet J."/>
            <person name="Haruta M."/>
            <person name="Huysman M.J."/>
            <person name="Jenkins B.D."/>
            <person name="Jiroutova K."/>
            <person name="Jorgensen R.E."/>
            <person name="Joubert Y."/>
            <person name="Kaplan A."/>
            <person name="Kroger N."/>
            <person name="Kroth P.G."/>
            <person name="La Roche J."/>
            <person name="Lindquist E."/>
            <person name="Lommer M."/>
            <person name="Martin-Jezequel V."/>
            <person name="Lopez P.J."/>
            <person name="Lucas S."/>
            <person name="Mangogna M."/>
            <person name="McGinnis K."/>
            <person name="Medlin L.K."/>
            <person name="Montsant A."/>
            <person name="Oudot-Le Secq M.P."/>
            <person name="Napoli C."/>
            <person name="Obornik M."/>
            <person name="Parker M.S."/>
            <person name="Petit J.L."/>
            <person name="Porcel B.M."/>
            <person name="Poulsen N."/>
            <person name="Robison M."/>
            <person name="Rychlewski L."/>
            <person name="Rynearson T.A."/>
            <person name="Schmutz J."/>
            <person name="Shapiro H."/>
            <person name="Siaut M."/>
            <person name="Stanley M."/>
            <person name="Sussman M.R."/>
            <person name="Taylor A.R."/>
            <person name="Vardi A."/>
            <person name="von Dassow P."/>
            <person name="Vyverman W."/>
            <person name="Willis A."/>
            <person name="Wyrwicz L.S."/>
            <person name="Rokhsar D.S."/>
            <person name="Weissenbach J."/>
            <person name="Armbrust E.V."/>
            <person name="Green B.R."/>
            <person name="Van de Peer Y."/>
            <person name="Grigoriev I.V."/>
        </authorList>
    </citation>
    <scope>NUCLEOTIDE SEQUENCE [LARGE SCALE GENOMIC DNA]</scope>
    <source>
        <strain evidence="10 11">CCAP 1055/1</strain>
    </source>
</reference>
<accession>B7G3S6</accession>
<evidence type="ECO:0000259" key="9">
    <source>
        <dbReference type="SMART" id="SM01372"/>
    </source>
</evidence>
<keyword evidence="4 7" id="KW-0238">DNA-binding</keyword>
<evidence type="ECO:0000256" key="2">
    <source>
        <dbReference type="ARBA" id="ARBA00010940"/>
    </source>
</evidence>
<evidence type="ECO:0000256" key="4">
    <source>
        <dbReference type="ARBA" id="ARBA00023125"/>
    </source>
</evidence>
<keyword evidence="3 7" id="KW-0805">Transcription regulation</keyword>
<evidence type="ECO:0000256" key="1">
    <source>
        <dbReference type="ARBA" id="ARBA00004123"/>
    </source>
</evidence>
<evidence type="ECO:0000256" key="8">
    <source>
        <dbReference type="SAM" id="MobiDB-lite"/>
    </source>
</evidence>
<dbReference type="SUPFAM" id="SSF46785">
    <property type="entry name" value="Winged helix' DNA-binding domain"/>
    <property type="match status" value="1"/>
</dbReference>
<protein>
    <recommendedName>
        <fullName evidence="9">E2F/DP family winged-helix DNA-binding domain-containing protein</fullName>
    </recommendedName>
</protein>
<dbReference type="PANTHER" id="PTHR12081:SF18">
    <property type="entry name" value="TRANSCRIPTION FACTOR E2F2-RELATED"/>
    <property type="match status" value="1"/>
</dbReference>
<comment type="similarity">
    <text evidence="2 7">Belongs to the E2F/DP family.</text>
</comment>
<dbReference type="GO" id="GO:0000981">
    <property type="term" value="F:DNA-binding transcription factor activity, RNA polymerase II-specific"/>
    <property type="evidence" value="ECO:0007669"/>
    <property type="project" value="TreeGrafter"/>
</dbReference>
<dbReference type="InterPro" id="IPR003316">
    <property type="entry name" value="E2F_WHTH_DNA-bd_dom"/>
</dbReference>
<feature type="region of interest" description="Disordered" evidence="8">
    <location>
        <begin position="1"/>
        <end position="195"/>
    </location>
</feature>
<feature type="compositionally biased region" description="Basic and acidic residues" evidence="8">
    <location>
        <begin position="1"/>
        <end position="19"/>
    </location>
</feature>
<feature type="compositionally biased region" description="Polar residues" evidence="8">
    <location>
        <begin position="180"/>
        <end position="195"/>
    </location>
</feature>
<dbReference type="KEGG" id="pti:PHATRDRAFT_47264"/>
<dbReference type="RefSeq" id="XP_002181488.1">
    <property type="nucleotide sequence ID" value="XM_002181452.1"/>
</dbReference>
<dbReference type="SUPFAM" id="SSF144074">
    <property type="entry name" value="E2F-DP heterodimerization region"/>
    <property type="match status" value="1"/>
</dbReference>
<dbReference type="SMART" id="SM01372">
    <property type="entry name" value="E2F_TDP"/>
    <property type="match status" value="1"/>
</dbReference>